<keyword evidence="6 8" id="KW-0106">Calcium</keyword>
<comment type="caution">
    <text evidence="11">The sequence shown here is derived from an EMBL/GenBank/DDBJ whole genome shotgun (WGS) entry which is preliminary data.</text>
</comment>
<dbReference type="STRING" id="1077348.A0A2G8RTJ9"/>
<dbReference type="PANTHER" id="PTHR14218">
    <property type="entry name" value="PROTEASE S8 TRIPEPTIDYL PEPTIDASE I CLN2"/>
    <property type="match status" value="1"/>
</dbReference>
<organism evidence="11 12">
    <name type="scientific">Ganoderma sinense ZZ0214-1</name>
    <dbReference type="NCBI Taxonomy" id="1077348"/>
    <lineage>
        <taxon>Eukaryota</taxon>
        <taxon>Fungi</taxon>
        <taxon>Dikarya</taxon>
        <taxon>Basidiomycota</taxon>
        <taxon>Agaricomycotina</taxon>
        <taxon>Agaricomycetes</taxon>
        <taxon>Polyporales</taxon>
        <taxon>Polyporaceae</taxon>
        <taxon>Ganoderma</taxon>
    </lineage>
</organism>
<gene>
    <name evidence="11" type="ORF">GSI_12731</name>
</gene>
<evidence type="ECO:0000256" key="3">
    <source>
        <dbReference type="ARBA" id="ARBA00022723"/>
    </source>
</evidence>
<feature type="binding site" evidence="8">
    <location>
        <position position="523"/>
    </location>
    <ligand>
        <name>Ca(2+)</name>
        <dbReference type="ChEBI" id="CHEBI:29108"/>
    </ligand>
</feature>
<feature type="active site" description="Charge relay system" evidence="8">
    <location>
        <position position="481"/>
    </location>
</feature>
<feature type="domain" description="Peptidase S53" evidence="10">
    <location>
        <begin position="209"/>
        <end position="568"/>
    </location>
</feature>
<name>A0A2G8RTJ9_9APHY</name>
<feature type="binding site" evidence="8">
    <location>
        <position position="547"/>
    </location>
    <ligand>
        <name>Ca(2+)</name>
        <dbReference type="ChEBI" id="CHEBI:29108"/>
    </ligand>
</feature>
<dbReference type="CDD" id="cd04056">
    <property type="entry name" value="Peptidases_S53"/>
    <property type="match status" value="1"/>
</dbReference>
<dbReference type="Proteomes" id="UP000230002">
    <property type="component" value="Unassembled WGS sequence"/>
</dbReference>
<evidence type="ECO:0000256" key="1">
    <source>
        <dbReference type="ARBA" id="ARBA00004239"/>
    </source>
</evidence>
<dbReference type="GO" id="GO:0008240">
    <property type="term" value="F:tripeptidyl-peptidase activity"/>
    <property type="evidence" value="ECO:0007669"/>
    <property type="project" value="TreeGrafter"/>
</dbReference>
<evidence type="ECO:0000256" key="8">
    <source>
        <dbReference type="PROSITE-ProRule" id="PRU01032"/>
    </source>
</evidence>
<dbReference type="OrthoDB" id="409122at2759"/>
<dbReference type="InterPro" id="IPR015366">
    <property type="entry name" value="S53_propep"/>
</dbReference>
<protein>
    <recommendedName>
        <fullName evidence="10">Peptidase S53 domain-containing protein</fullName>
    </recommendedName>
</protein>
<dbReference type="GO" id="GO:0004252">
    <property type="term" value="F:serine-type endopeptidase activity"/>
    <property type="evidence" value="ECO:0007669"/>
    <property type="project" value="UniProtKB-UniRule"/>
</dbReference>
<dbReference type="GO" id="GO:0005576">
    <property type="term" value="C:extracellular region"/>
    <property type="evidence" value="ECO:0007669"/>
    <property type="project" value="UniProtKB-SubCell"/>
</dbReference>
<keyword evidence="7" id="KW-0865">Zymogen</keyword>
<dbReference type="InterPro" id="IPR050819">
    <property type="entry name" value="Tripeptidyl-peptidase_I"/>
</dbReference>
<dbReference type="AlphaFoldDB" id="A0A2G8RTJ9"/>
<evidence type="ECO:0000256" key="6">
    <source>
        <dbReference type="ARBA" id="ARBA00022837"/>
    </source>
</evidence>
<dbReference type="InterPro" id="IPR036852">
    <property type="entry name" value="Peptidase_S8/S53_dom_sf"/>
</dbReference>
<dbReference type="Pfam" id="PF09286">
    <property type="entry name" value="Pro-kuma_activ"/>
    <property type="match status" value="1"/>
</dbReference>
<keyword evidence="3 8" id="KW-0479">Metal-binding</keyword>
<sequence length="568" mass="60239">MLSVKTLLPFIYLGLVYATDFNAFTLHEKVAIAPNGFVSLGSAQPEQTITLRIALAQADKDAIVDALYSVSDPSGSKYGQHLSKEDVEALAAPSQATKDAVGSWLRDNGLNATTISPAGDWIAISVPINKANSLFDADFSTFAHQDSGKQIIRTLSYALPKSLQGHVDLVHPTVTFPESADLTSTQSSKTKRGFHNLVGRGGPSSCAKGTTPACLQDLYNIPKKAATYKGNSLGVTGFFGNNAHYSYLEKFLKTYRPDMSSKTNFTSVGIDKGSNDQDAPSVSEGELDIQYTVGVATGVPVTYYFIGYDSHDNLDGYIDEANYLLGLKNPPLVLTTSYARTESSISFKLTDKLCHLYAQLGARGTTILFGSGDNGPGCASGKGKSQMFEPNFPSNCPYVTSVGGTSGSGPEQAWDGSSGGFSNYYARPSYQNSAVTRYLAQHGKTNTGRYNASGRGFPDIAAKADDFAILEPDLFVVSGTSAASPTVASIVALLNDMLLSKGKKPLGFLNPWLYGNAAGAFTDVSTGNSTIHCTDNDAARGFSAEVGWDPVTGLGSLRFDKLVSLLGL</sequence>
<reference evidence="11 12" key="1">
    <citation type="journal article" date="2015" name="Sci. Rep.">
        <title>Chromosome-level genome map provides insights into diverse defense mechanisms in the medicinal fungus Ganoderma sinense.</title>
        <authorList>
            <person name="Zhu Y."/>
            <person name="Xu J."/>
            <person name="Sun C."/>
            <person name="Zhou S."/>
            <person name="Xu H."/>
            <person name="Nelson D.R."/>
            <person name="Qian J."/>
            <person name="Song J."/>
            <person name="Luo H."/>
            <person name="Xiang L."/>
            <person name="Li Y."/>
            <person name="Xu Z."/>
            <person name="Ji A."/>
            <person name="Wang L."/>
            <person name="Lu S."/>
            <person name="Hayward A."/>
            <person name="Sun W."/>
            <person name="Li X."/>
            <person name="Schwartz D.C."/>
            <person name="Wang Y."/>
            <person name="Chen S."/>
        </authorList>
    </citation>
    <scope>NUCLEOTIDE SEQUENCE [LARGE SCALE GENOMIC DNA]</scope>
    <source>
        <strain evidence="11 12">ZZ0214-1</strain>
    </source>
</reference>
<feature type="signal peptide" evidence="9">
    <location>
        <begin position="1"/>
        <end position="18"/>
    </location>
</feature>
<dbReference type="PANTHER" id="PTHR14218:SF15">
    <property type="entry name" value="TRIPEPTIDYL-PEPTIDASE 1"/>
    <property type="match status" value="1"/>
</dbReference>
<feature type="active site" description="Charge relay system" evidence="8">
    <location>
        <position position="288"/>
    </location>
</feature>
<evidence type="ECO:0000313" key="12">
    <source>
        <dbReference type="Proteomes" id="UP000230002"/>
    </source>
</evidence>
<accession>A0A2G8RTJ9</accession>
<keyword evidence="4 8" id="KW-0378">Hydrolase</keyword>
<evidence type="ECO:0000256" key="9">
    <source>
        <dbReference type="SAM" id="SignalP"/>
    </source>
</evidence>
<evidence type="ECO:0000256" key="7">
    <source>
        <dbReference type="ARBA" id="ARBA00023145"/>
    </source>
</evidence>
<evidence type="ECO:0000256" key="2">
    <source>
        <dbReference type="ARBA" id="ARBA00022670"/>
    </source>
</evidence>
<evidence type="ECO:0000259" key="10">
    <source>
        <dbReference type="PROSITE" id="PS51695"/>
    </source>
</evidence>
<dbReference type="Gene3D" id="3.40.50.200">
    <property type="entry name" value="Peptidase S8/S53 domain"/>
    <property type="match status" value="1"/>
</dbReference>
<keyword evidence="12" id="KW-1185">Reference proteome</keyword>
<dbReference type="PROSITE" id="PS51695">
    <property type="entry name" value="SEDOLISIN"/>
    <property type="match status" value="1"/>
</dbReference>
<dbReference type="SUPFAM" id="SSF54897">
    <property type="entry name" value="Protease propeptides/inhibitors"/>
    <property type="match status" value="1"/>
</dbReference>
<comment type="cofactor">
    <cofactor evidence="8">
        <name>Ca(2+)</name>
        <dbReference type="ChEBI" id="CHEBI:29108"/>
    </cofactor>
    <text evidence="8">Binds 1 Ca(2+) ion per subunit.</text>
</comment>
<feature type="binding site" evidence="8">
    <location>
        <position position="549"/>
    </location>
    <ligand>
        <name>Ca(2+)</name>
        <dbReference type="ChEBI" id="CHEBI:29108"/>
    </ligand>
</feature>
<evidence type="ECO:0000256" key="5">
    <source>
        <dbReference type="ARBA" id="ARBA00022825"/>
    </source>
</evidence>
<dbReference type="InterPro" id="IPR030400">
    <property type="entry name" value="Sedolisin_dom"/>
</dbReference>
<feature type="chain" id="PRO_5013890067" description="Peptidase S53 domain-containing protein" evidence="9">
    <location>
        <begin position="19"/>
        <end position="568"/>
    </location>
</feature>
<dbReference type="CDD" id="cd11377">
    <property type="entry name" value="Pro-peptidase_S53"/>
    <property type="match status" value="1"/>
</dbReference>
<evidence type="ECO:0000256" key="4">
    <source>
        <dbReference type="ARBA" id="ARBA00022801"/>
    </source>
</evidence>
<dbReference type="SUPFAM" id="SSF52743">
    <property type="entry name" value="Subtilisin-like"/>
    <property type="match status" value="1"/>
</dbReference>
<dbReference type="SMART" id="SM00944">
    <property type="entry name" value="Pro-kuma_activ"/>
    <property type="match status" value="1"/>
</dbReference>
<dbReference type="GO" id="GO:0046872">
    <property type="term" value="F:metal ion binding"/>
    <property type="evidence" value="ECO:0007669"/>
    <property type="project" value="UniProtKB-UniRule"/>
</dbReference>
<dbReference type="GO" id="GO:0006508">
    <property type="term" value="P:proteolysis"/>
    <property type="evidence" value="ECO:0007669"/>
    <property type="project" value="UniProtKB-KW"/>
</dbReference>
<keyword evidence="5 8" id="KW-0720">Serine protease</keyword>
<proteinExistence type="predicted"/>
<evidence type="ECO:0000313" key="11">
    <source>
        <dbReference type="EMBL" id="PIL24845.1"/>
    </source>
</evidence>
<feature type="binding site" evidence="8">
    <location>
        <position position="524"/>
    </location>
    <ligand>
        <name>Ca(2+)</name>
        <dbReference type="ChEBI" id="CHEBI:29108"/>
    </ligand>
</feature>
<comment type="subcellular location">
    <subcellularLocation>
        <location evidence="1">Secreted</location>
        <location evidence="1">Extracellular space</location>
    </subcellularLocation>
</comment>
<keyword evidence="9" id="KW-0732">Signal</keyword>
<keyword evidence="2 8" id="KW-0645">Protease</keyword>
<dbReference type="EMBL" id="AYKW01000056">
    <property type="protein sequence ID" value="PIL24845.1"/>
    <property type="molecule type" value="Genomic_DNA"/>
</dbReference>
<feature type="active site" description="Charge relay system" evidence="8">
    <location>
        <position position="284"/>
    </location>
</feature>